<reference evidence="1 2" key="1">
    <citation type="submission" date="2016-09" db="EMBL/GenBank/DDBJ databases">
        <title>genome sequence of Mycobacterium sp. 739 SCH.</title>
        <authorList>
            <person name="Greninger A.L."/>
            <person name="Qin X."/>
            <person name="Jerome K."/>
            <person name="Vora S."/>
            <person name="Quinn K."/>
        </authorList>
    </citation>
    <scope>NUCLEOTIDE SEQUENCE [LARGE SCALE GENOMIC DNA]</scope>
    <source>
        <strain evidence="1 2">SCH</strain>
    </source>
</reference>
<keyword evidence="2" id="KW-1185">Reference proteome</keyword>
<organism evidence="1 2">
    <name type="scientific">Mycolicibacterium grossiae</name>
    <dbReference type="NCBI Taxonomy" id="1552759"/>
    <lineage>
        <taxon>Bacteria</taxon>
        <taxon>Bacillati</taxon>
        <taxon>Actinomycetota</taxon>
        <taxon>Actinomycetes</taxon>
        <taxon>Mycobacteriales</taxon>
        <taxon>Mycobacteriaceae</taxon>
        <taxon>Mycolicibacterium</taxon>
    </lineage>
</organism>
<dbReference type="AlphaFoldDB" id="A0A1E8PX04"/>
<name>A0A1E8PX04_9MYCO</name>
<dbReference type="Proteomes" id="UP000178953">
    <property type="component" value="Unassembled WGS sequence"/>
</dbReference>
<evidence type="ECO:0000313" key="2">
    <source>
        <dbReference type="Proteomes" id="UP000178953"/>
    </source>
</evidence>
<gene>
    <name evidence="1" type="ORF">BEL07_27300</name>
</gene>
<evidence type="ECO:0008006" key="3">
    <source>
        <dbReference type="Google" id="ProtNLM"/>
    </source>
</evidence>
<evidence type="ECO:0000313" key="1">
    <source>
        <dbReference type="EMBL" id="OFJ50596.1"/>
    </source>
</evidence>
<comment type="caution">
    <text evidence="1">The sequence shown here is derived from an EMBL/GenBank/DDBJ whole genome shotgun (WGS) entry which is preliminary data.</text>
</comment>
<protein>
    <recommendedName>
        <fullName evidence="3">TetR family transcriptional regulator</fullName>
    </recommendedName>
</protein>
<accession>A0A1E8PX04</accession>
<dbReference type="EMBL" id="MCHX01000108">
    <property type="protein sequence ID" value="OFJ50596.1"/>
    <property type="molecule type" value="Genomic_DNA"/>
</dbReference>
<sequence length="151" mass="16935">MRYTFPHKPDLYEAVQIDSISLLQSLIEESSANENRTLQDVITTFVRALEERTNDRDAVKCLLTAVIENQRQPDLFPRSESVLRLLRTFTYQHSQDALMRSEIANVDALPVEALCFVLCVTSFYIASLDDPQAPGVGAALSKLLGGTLWSM</sequence>
<proteinExistence type="predicted"/>